<dbReference type="PANTHER" id="PTHR43133:SF51">
    <property type="entry name" value="RNA POLYMERASE SIGMA FACTOR"/>
    <property type="match status" value="1"/>
</dbReference>
<dbReference type="Proteomes" id="UP000249239">
    <property type="component" value="Unassembled WGS sequence"/>
</dbReference>
<keyword evidence="4" id="KW-0804">Transcription</keyword>
<dbReference type="InterPro" id="IPR014284">
    <property type="entry name" value="RNA_pol_sigma-70_dom"/>
</dbReference>
<dbReference type="InterPro" id="IPR013325">
    <property type="entry name" value="RNA_pol_sigma_r2"/>
</dbReference>
<dbReference type="InterPro" id="IPR013324">
    <property type="entry name" value="RNA_pol_sigma_r3/r4-like"/>
</dbReference>
<reference evidence="7 8" key="1">
    <citation type="submission" date="2018-06" db="EMBL/GenBank/DDBJ databases">
        <title>Genomic Encyclopedia of Archaeal and Bacterial Type Strains, Phase II (KMG-II): from individual species to whole genera.</title>
        <authorList>
            <person name="Goeker M."/>
        </authorList>
    </citation>
    <scope>NUCLEOTIDE SEQUENCE [LARGE SCALE GENOMIC DNA]</scope>
    <source>
        <strain evidence="7 8">DSM 6779</strain>
    </source>
</reference>
<evidence type="ECO:0000259" key="6">
    <source>
        <dbReference type="Pfam" id="PF08281"/>
    </source>
</evidence>
<dbReference type="InterPro" id="IPR039425">
    <property type="entry name" value="RNA_pol_sigma-70-like"/>
</dbReference>
<comment type="caution">
    <text evidence="7">The sequence shown here is derived from an EMBL/GenBank/DDBJ whole genome shotgun (WGS) entry which is preliminary data.</text>
</comment>
<dbReference type="InterPro" id="IPR036388">
    <property type="entry name" value="WH-like_DNA-bd_sf"/>
</dbReference>
<keyword evidence="8" id="KW-1185">Reference proteome</keyword>
<proteinExistence type="inferred from homology"/>
<dbReference type="GO" id="GO:0003677">
    <property type="term" value="F:DNA binding"/>
    <property type="evidence" value="ECO:0007669"/>
    <property type="project" value="InterPro"/>
</dbReference>
<comment type="similarity">
    <text evidence="1">Belongs to the sigma-70 factor family. ECF subfamily.</text>
</comment>
<keyword evidence="2" id="KW-0805">Transcription regulation</keyword>
<evidence type="ECO:0000313" key="7">
    <source>
        <dbReference type="EMBL" id="PZX19274.1"/>
    </source>
</evidence>
<dbReference type="Gene3D" id="1.10.1740.10">
    <property type="match status" value="1"/>
</dbReference>
<dbReference type="NCBIfam" id="TIGR02937">
    <property type="entry name" value="sigma70-ECF"/>
    <property type="match status" value="1"/>
</dbReference>
<dbReference type="PANTHER" id="PTHR43133">
    <property type="entry name" value="RNA POLYMERASE ECF-TYPE SIGMA FACTO"/>
    <property type="match status" value="1"/>
</dbReference>
<protein>
    <submittedName>
        <fullName evidence="7">RNA polymerase sigma-70 factor (ECF subfamily)</fullName>
    </submittedName>
</protein>
<dbReference type="InterPro" id="IPR013249">
    <property type="entry name" value="RNA_pol_sigma70_r4_t2"/>
</dbReference>
<dbReference type="GO" id="GO:0006352">
    <property type="term" value="P:DNA-templated transcription initiation"/>
    <property type="evidence" value="ECO:0007669"/>
    <property type="project" value="InterPro"/>
</dbReference>
<dbReference type="AlphaFoldDB" id="A0A2W7NRP0"/>
<dbReference type="Pfam" id="PF08281">
    <property type="entry name" value="Sigma70_r4_2"/>
    <property type="match status" value="1"/>
</dbReference>
<evidence type="ECO:0000313" key="8">
    <source>
        <dbReference type="Proteomes" id="UP000249239"/>
    </source>
</evidence>
<dbReference type="EMBL" id="QKZK01000005">
    <property type="protein sequence ID" value="PZX19274.1"/>
    <property type="molecule type" value="Genomic_DNA"/>
</dbReference>
<evidence type="ECO:0000259" key="5">
    <source>
        <dbReference type="Pfam" id="PF04542"/>
    </source>
</evidence>
<accession>A0A2W7NRP0</accession>
<dbReference type="OrthoDB" id="9780326at2"/>
<dbReference type="RefSeq" id="WP_111444652.1">
    <property type="nucleotide sequence ID" value="NZ_QKZK01000005.1"/>
</dbReference>
<feature type="domain" description="RNA polymerase sigma factor 70 region 4 type 2" evidence="6">
    <location>
        <begin position="121"/>
        <end position="173"/>
    </location>
</feature>
<dbReference type="SUPFAM" id="SSF88946">
    <property type="entry name" value="Sigma2 domain of RNA polymerase sigma factors"/>
    <property type="match status" value="1"/>
</dbReference>
<dbReference type="InterPro" id="IPR007627">
    <property type="entry name" value="RNA_pol_sigma70_r2"/>
</dbReference>
<organism evidence="7 8">
    <name type="scientific">Breznakibacter xylanolyticus</name>
    <dbReference type="NCBI Taxonomy" id="990"/>
    <lineage>
        <taxon>Bacteria</taxon>
        <taxon>Pseudomonadati</taxon>
        <taxon>Bacteroidota</taxon>
        <taxon>Bacteroidia</taxon>
        <taxon>Marinilabiliales</taxon>
        <taxon>Marinilabiliaceae</taxon>
        <taxon>Breznakibacter</taxon>
    </lineage>
</organism>
<keyword evidence="3" id="KW-0731">Sigma factor</keyword>
<gene>
    <name evidence="7" type="ORF">LX69_00943</name>
</gene>
<name>A0A2W7NRP0_9BACT</name>
<dbReference type="GO" id="GO:0016987">
    <property type="term" value="F:sigma factor activity"/>
    <property type="evidence" value="ECO:0007669"/>
    <property type="project" value="UniProtKB-KW"/>
</dbReference>
<evidence type="ECO:0000256" key="4">
    <source>
        <dbReference type="ARBA" id="ARBA00023163"/>
    </source>
</evidence>
<sequence>MNDIDIINDILKGNNRKYELLVDAYQRQVMATCMGFVHHRDDAMDLTQEVFVKAYRALATFQGKASFATWIYRIAVNTCLEHLRKKKKKQTLWLFDQGNDRMEPSHTQTPQHEAEQNELQQQLQSAIDSLPENQRIAFVLSKYDELPQAEIARVMMMTEGAVESLLQRAKKNLQKKLSSLAKEF</sequence>
<dbReference type="CDD" id="cd06171">
    <property type="entry name" value="Sigma70_r4"/>
    <property type="match status" value="1"/>
</dbReference>
<feature type="domain" description="RNA polymerase sigma-70 region 2" evidence="5">
    <location>
        <begin position="21"/>
        <end position="88"/>
    </location>
</feature>
<evidence type="ECO:0000256" key="3">
    <source>
        <dbReference type="ARBA" id="ARBA00023082"/>
    </source>
</evidence>
<dbReference type="SUPFAM" id="SSF88659">
    <property type="entry name" value="Sigma3 and sigma4 domains of RNA polymerase sigma factors"/>
    <property type="match status" value="1"/>
</dbReference>
<evidence type="ECO:0000256" key="2">
    <source>
        <dbReference type="ARBA" id="ARBA00023015"/>
    </source>
</evidence>
<evidence type="ECO:0000256" key="1">
    <source>
        <dbReference type="ARBA" id="ARBA00010641"/>
    </source>
</evidence>
<dbReference type="Gene3D" id="1.10.10.10">
    <property type="entry name" value="Winged helix-like DNA-binding domain superfamily/Winged helix DNA-binding domain"/>
    <property type="match status" value="1"/>
</dbReference>
<dbReference type="Pfam" id="PF04542">
    <property type="entry name" value="Sigma70_r2"/>
    <property type="match status" value="1"/>
</dbReference>